<dbReference type="EMBL" id="LVJI01000002">
    <property type="protein sequence ID" value="OAB48043.1"/>
    <property type="molecule type" value="Genomic_DNA"/>
</dbReference>
<proteinExistence type="predicted"/>
<dbReference type="RefSeq" id="WP_068646798.1">
    <property type="nucleotide sequence ID" value="NZ_CP043611.1"/>
</dbReference>
<dbReference type="OrthoDB" id="2652654at2"/>
<dbReference type="AlphaFoldDB" id="A0A168QPS5"/>
<evidence type="ECO:0000313" key="1">
    <source>
        <dbReference type="EMBL" id="OAB48043.1"/>
    </source>
</evidence>
<sequence>MRKINQVWRIILTSDQLAYCLDTKSLVEIFYEDHIDYVGEILGFSEYRIEVEGGSYLRSNCKVRMEVKLAKSTSLDLSYE</sequence>
<reference evidence="1 2" key="1">
    <citation type="submission" date="2016-03" db="EMBL/GenBank/DDBJ databases">
        <title>Draft genome sequence of Paenibacillus antarcticus CECT 5836.</title>
        <authorList>
            <person name="Shin S.-K."/>
            <person name="Yi H."/>
        </authorList>
    </citation>
    <scope>NUCLEOTIDE SEQUENCE [LARGE SCALE GENOMIC DNA]</scope>
    <source>
        <strain evidence="1 2">CECT 5836</strain>
    </source>
</reference>
<protein>
    <submittedName>
        <fullName evidence="1">Uncharacterized protein</fullName>
    </submittedName>
</protein>
<gene>
    <name evidence="1" type="ORF">PBAT_04005</name>
</gene>
<evidence type="ECO:0000313" key="2">
    <source>
        <dbReference type="Proteomes" id="UP000077355"/>
    </source>
</evidence>
<accession>A0A168QPS5</accession>
<name>A0A168QPS5_9BACL</name>
<keyword evidence="2" id="KW-1185">Reference proteome</keyword>
<organism evidence="1 2">
    <name type="scientific">Paenibacillus antarcticus</name>
    <dbReference type="NCBI Taxonomy" id="253703"/>
    <lineage>
        <taxon>Bacteria</taxon>
        <taxon>Bacillati</taxon>
        <taxon>Bacillota</taxon>
        <taxon>Bacilli</taxon>
        <taxon>Bacillales</taxon>
        <taxon>Paenibacillaceae</taxon>
        <taxon>Paenibacillus</taxon>
    </lineage>
</organism>
<comment type="caution">
    <text evidence="1">The sequence shown here is derived from an EMBL/GenBank/DDBJ whole genome shotgun (WGS) entry which is preliminary data.</text>
</comment>
<dbReference type="Proteomes" id="UP000077355">
    <property type="component" value="Unassembled WGS sequence"/>
</dbReference>